<dbReference type="AlphaFoldDB" id="A0A5P1EKP9"/>
<evidence type="ECO:0000313" key="2">
    <source>
        <dbReference type="Proteomes" id="UP000243459"/>
    </source>
</evidence>
<name>A0A5P1EKP9_ASPOF</name>
<reference evidence="2" key="1">
    <citation type="journal article" date="2017" name="Nat. Commun.">
        <title>The asparagus genome sheds light on the origin and evolution of a young Y chromosome.</title>
        <authorList>
            <person name="Harkess A."/>
            <person name="Zhou J."/>
            <person name="Xu C."/>
            <person name="Bowers J.E."/>
            <person name="Van der Hulst R."/>
            <person name="Ayyampalayam S."/>
            <person name="Mercati F."/>
            <person name="Riccardi P."/>
            <person name="McKain M.R."/>
            <person name="Kakrana A."/>
            <person name="Tang H."/>
            <person name="Ray J."/>
            <person name="Groenendijk J."/>
            <person name="Arikit S."/>
            <person name="Mathioni S.M."/>
            <person name="Nakano M."/>
            <person name="Shan H."/>
            <person name="Telgmann-Rauber A."/>
            <person name="Kanno A."/>
            <person name="Yue Z."/>
            <person name="Chen H."/>
            <person name="Li W."/>
            <person name="Chen Y."/>
            <person name="Xu X."/>
            <person name="Zhang Y."/>
            <person name="Luo S."/>
            <person name="Chen H."/>
            <person name="Gao J."/>
            <person name="Mao Z."/>
            <person name="Pires J.C."/>
            <person name="Luo M."/>
            <person name="Kudrna D."/>
            <person name="Wing R.A."/>
            <person name="Meyers B.C."/>
            <person name="Yi K."/>
            <person name="Kong H."/>
            <person name="Lavrijsen P."/>
            <person name="Sunseri F."/>
            <person name="Falavigna A."/>
            <person name="Ye Y."/>
            <person name="Leebens-Mack J.H."/>
            <person name="Chen G."/>
        </authorList>
    </citation>
    <scope>NUCLEOTIDE SEQUENCE [LARGE SCALE GENOMIC DNA]</scope>
    <source>
        <strain evidence="2">cv. DH0086</strain>
    </source>
</reference>
<organism evidence="1 2">
    <name type="scientific">Asparagus officinalis</name>
    <name type="common">Garden asparagus</name>
    <dbReference type="NCBI Taxonomy" id="4686"/>
    <lineage>
        <taxon>Eukaryota</taxon>
        <taxon>Viridiplantae</taxon>
        <taxon>Streptophyta</taxon>
        <taxon>Embryophyta</taxon>
        <taxon>Tracheophyta</taxon>
        <taxon>Spermatophyta</taxon>
        <taxon>Magnoliopsida</taxon>
        <taxon>Liliopsida</taxon>
        <taxon>Asparagales</taxon>
        <taxon>Asparagaceae</taxon>
        <taxon>Asparagoideae</taxon>
        <taxon>Asparagus</taxon>
    </lineage>
</organism>
<gene>
    <name evidence="1" type="ORF">A4U43_C06F6860</name>
</gene>
<dbReference type="EMBL" id="CM007386">
    <property type="protein sequence ID" value="ONK66354.1"/>
    <property type="molecule type" value="Genomic_DNA"/>
</dbReference>
<proteinExistence type="predicted"/>
<sequence length="84" mass="8977">MSTKNDASGLTTLQKMELFGGNVVRDEIGGLFVVEGYKEELGRRWLGAADSGVEELGVGEKDIHHCTSRVGFFATNPIAAAYTG</sequence>
<dbReference type="Gramene" id="ONK66354">
    <property type="protein sequence ID" value="ONK66354"/>
    <property type="gene ID" value="A4U43_C06F6860"/>
</dbReference>
<accession>A0A5P1EKP9</accession>
<dbReference type="Proteomes" id="UP000243459">
    <property type="component" value="Chromosome 6"/>
</dbReference>
<protein>
    <submittedName>
        <fullName evidence="1">Uncharacterized protein</fullName>
    </submittedName>
</protein>
<keyword evidence="2" id="KW-1185">Reference proteome</keyword>
<evidence type="ECO:0000313" key="1">
    <source>
        <dbReference type="EMBL" id="ONK66354.1"/>
    </source>
</evidence>